<reference evidence="1 2" key="1">
    <citation type="submission" date="2019-12" db="EMBL/GenBank/DDBJ databases">
        <authorList>
            <person name="Xu J."/>
        </authorList>
    </citation>
    <scope>NUCLEOTIDE SEQUENCE [LARGE SCALE GENOMIC DNA]</scope>
    <source>
        <strain evidence="1 2">HX-5-24</strain>
    </source>
</reference>
<keyword evidence="2" id="KW-1185">Reference proteome</keyword>
<sequence>METLWDRLQTGERDFACRVTSADLEESRPLAERLGLRVLVVSEADGWADVEIEDGNFSAWRRVLS</sequence>
<proteinExistence type="predicted"/>
<dbReference type="RefSeq" id="WP_156640786.1">
    <property type="nucleotide sequence ID" value="NZ_WOXT01000001.1"/>
</dbReference>
<evidence type="ECO:0000313" key="2">
    <source>
        <dbReference type="Proteomes" id="UP000479692"/>
    </source>
</evidence>
<comment type="caution">
    <text evidence="1">The sequence shown here is derived from an EMBL/GenBank/DDBJ whole genome shotgun (WGS) entry which is preliminary data.</text>
</comment>
<name>A0A7C9M2U3_9GAMM</name>
<dbReference type="AlphaFoldDB" id="A0A7C9M2U3"/>
<dbReference type="EMBL" id="WOXT01000001">
    <property type="protein sequence ID" value="MUV13602.1"/>
    <property type="molecule type" value="Genomic_DNA"/>
</dbReference>
<dbReference type="Proteomes" id="UP000479692">
    <property type="component" value="Unassembled WGS sequence"/>
</dbReference>
<protein>
    <submittedName>
        <fullName evidence="1">Uncharacterized protein</fullName>
    </submittedName>
</protein>
<accession>A0A7C9M2U3</accession>
<organism evidence="1 2">
    <name type="scientific">Noviluteimonas gilva</name>
    <dbReference type="NCBI Taxonomy" id="2682097"/>
    <lineage>
        <taxon>Bacteria</taxon>
        <taxon>Pseudomonadati</taxon>
        <taxon>Pseudomonadota</taxon>
        <taxon>Gammaproteobacteria</taxon>
        <taxon>Lysobacterales</taxon>
        <taxon>Lysobacteraceae</taxon>
        <taxon>Noviluteimonas</taxon>
    </lineage>
</organism>
<gene>
    <name evidence="1" type="ORF">GN331_05200</name>
</gene>
<evidence type="ECO:0000313" key="1">
    <source>
        <dbReference type="EMBL" id="MUV13602.1"/>
    </source>
</evidence>